<evidence type="ECO:0000313" key="1">
    <source>
        <dbReference type="EMBL" id="KIL71338.1"/>
    </source>
</evidence>
<proteinExistence type="predicted"/>
<gene>
    <name evidence="1" type="ORF">M378DRAFT_212505</name>
</gene>
<protein>
    <recommendedName>
        <fullName evidence="3">F-box domain-containing protein</fullName>
    </recommendedName>
</protein>
<name>A0A0C2XQ67_AMAMK</name>
<keyword evidence="2" id="KW-1185">Reference proteome</keyword>
<evidence type="ECO:0000313" key="2">
    <source>
        <dbReference type="Proteomes" id="UP000054549"/>
    </source>
</evidence>
<organism evidence="1 2">
    <name type="scientific">Amanita muscaria (strain Koide BX008)</name>
    <dbReference type="NCBI Taxonomy" id="946122"/>
    <lineage>
        <taxon>Eukaryota</taxon>
        <taxon>Fungi</taxon>
        <taxon>Dikarya</taxon>
        <taxon>Basidiomycota</taxon>
        <taxon>Agaricomycotina</taxon>
        <taxon>Agaricomycetes</taxon>
        <taxon>Agaricomycetidae</taxon>
        <taxon>Agaricales</taxon>
        <taxon>Pluteineae</taxon>
        <taxon>Amanitaceae</taxon>
        <taxon>Amanita</taxon>
    </lineage>
</organism>
<dbReference type="InParanoid" id="A0A0C2XQ67"/>
<accession>A0A0C2XQ67</accession>
<reference evidence="1 2" key="1">
    <citation type="submission" date="2014-04" db="EMBL/GenBank/DDBJ databases">
        <title>Evolutionary Origins and Diversification of the Mycorrhizal Mutualists.</title>
        <authorList>
            <consortium name="DOE Joint Genome Institute"/>
            <consortium name="Mycorrhizal Genomics Consortium"/>
            <person name="Kohler A."/>
            <person name="Kuo A."/>
            <person name="Nagy L.G."/>
            <person name="Floudas D."/>
            <person name="Copeland A."/>
            <person name="Barry K.W."/>
            <person name="Cichocki N."/>
            <person name="Veneault-Fourrey C."/>
            <person name="LaButti K."/>
            <person name="Lindquist E.A."/>
            <person name="Lipzen A."/>
            <person name="Lundell T."/>
            <person name="Morin E."/>
            <person name="Murat C."/>
            <person name="Riley R."/>
            <person name="Ohm R."/>
            <person name="Sun H."/>
            <person name="Tunlid A."/>
            <person name="Henrissat B."/>
            <person name="Grigoriev I.V."/>
            <person name="Hibbett D.S."/>
            <person name="Martin F."/>
        </authorList>
    </citation>
    <scope>NUCLEOTIDE SEQUENCE [LARGE SCALE GENOMIC DNA]</scope>
    <source>
        <strain evidence="1 2">Koide BX008</strain>
    </source>
</reference>
<dbReference type="EMBL" id="KN818222">
    <property type="protein sequence ID" value="KIL71338.1"/>
    <property type="molecule type" value="Genomic_DNA"/>
</dbReference>
<dbReference type="Proteomes" id="UP000054549">
    <property type="component" value="Unassembled WGS sequence"/>
</dbReference>
<dbReference type="HOGENOM" id="CLU_071859_0_0_1"/>
<sequence>MIMQCILTCSEPRHPNEHQKCITYATQPTSSMTADGAQSTVAHGTHEVPQTHNSHGFAGLPLELLLWILSSTPTSIIPWNCQRPMPAKYREQRDILRVLCQVCRSLRIALLPMLWENLEACTIHPTCDNEDDPKFPKLLNEELSDQIKIITATSPHLSIYVRIVNVAIEPQFAEASLRSLAQCLAFLPNLHTVQIICRTSGSMIRPKNMLAPKRKGDERFHAFEQAFAGRCYPSVKRVSLPVEALSAFPCFPEVLDVHLNQKVFLGFSSFISAVVHHCAKVESFGWHESAPEWRFAEVIRTLPNLRRVRCSAVIKSVSMTYIY</sequence>
<evidence type="ECO:0008006" key="3">
    <source>
        <dbReference type="Google" id="ProtNLM"/>
    </source>
</evidence>
<dbReference type="AlphaFoldDB" id="A0A0C2XQ67"/>
<dbReference type="OrthoDB" id="3251070at2759"/>